<feature type="compositionally biased region" description="Polar residues" evidence="2">
    <location>
        <begin position="381"/>
        <end position="394"/>
    </location>
</feature>
<sequence length="404" mass="45931">MKKIDSDITREEVESVLKKLDKDGNGEIDFDEFLYHMTQGPDAGEVFKHFLFKLLELSTKTGKKRGAMSKRQRMFFTALNTIKHFERNYFARLPQSPHVLSHYTAGARLIGLTDRQLAKQMKKMQKDAKQHDSPYAKPLPFVSQGGSVKTTRRRTRCGMSSHYSTYQLATERTRIGGGPPPKSPDPKEVKMMVPPTPESSTDFSEETRPQMLFEHVSNQKRFSIVADMMPSFTKESETDASVPSLVKTSVQKEDISPSKTPEAKTGGCGWKSKTVDFDKVPLPVLKIKYKKSRPTIDDLPDIREKVCNCNFYNLQKASYSKLRGATVKNSFEHWERLYADTIRSKKLLENFRTVYRAYSPHKEQEAFVVAPWTPGPFRNAGSRNNGTLPGSRQEGSICWSPEPS</sequence>
<evidence type="ECO:0000313" key="4">
    <source>
        <dbReference type="EMBL" id="KAJ8306259.1"/>
    </source>
</evidence>
<feature type="domain" description="EF-hand" evidence="3">
    <location>
        <begin position="8"/>
        <end position="43"/>
    </location>
</feature>
<proteinExistence type="predicted"/>
<dbReference type="EMBL" id="JARBDR010000813">
    <property type="protein sequence ID" value="KAJ8306259.1"/>
    <property type="molecule type" value="Genomic_DNA"/>
</dbReference>
<dbReference type="InterPro" id="IPR043520">
    <property type="entry name" value="SPT21"/>
</dbReference>
<dbReference type="SMART" id="SM00054">
    <property type="entry name" value="EFh"/>
    <property type="match status" value="1"/>
</dbReference>
<protein>
    <recommendedName>
        <fullName evidence="3">EF-hand domain-containing protein</fullName>
    </recommendedName>
</protein>
<dbReference type="InterPro" id="IPR002048">
    <property type="entry name" value="EF_hand_dom"/>
</dbReference>
<dbReference type="PANTHER" id="PTHR47500:SF3">
    <property type="entry name" value="EF-HAND DOMAIN-CONTAINING PROTEIN"/>
    <property type="match status" value="1"/>
</dbReference>
<feature type="region of interest" description="Disordered" evidence="2">
    <location>
        <begin position="129"/>
        <end position="156"/>
    </location>
</feature>
<evidence type="ECO:0000256" key="1">
    <source>
        <dbReference type="ARBA" id="ARBA00022837"/>
    </source>
</evidence>
<dbReference type="Gene3D" id="1.10.238.10">
    <property type="entry name" value="EF-hand"/>
    <property type="match status" value="1"/>
</dbReference>
<keyword evidence="5" id="KW-1185">Reference proteome</keyword>
<reference evidence="4 5" key="1">
    <citation type="submission" date="2022-12" db="EMBL/GenBank/DDBJ databases">
        <title>Chromosome-level genome of Tegillarca granosa.</title>
        <authorList>
            <person name="Kim J."/>
        </authorList>
    </citation>
    <scope>NUCLEOTIDE SEQUENCE [LARGE SCALE GENOMIC DNA]</scope>
    <source>
        <strain evidence="4">Teg-2019</strain>
        <tissue evidence="4">Adductor muscle</tissue>
    </source>
</reference>
<dbReference type="InterPro" id="IPR011992">
    <property type="entry name" value="EF-hand-dom_pair"/>
</dbReference>
<name>A0ABQ9ELX0_TEGGR</name>
<feature type="region of interest" description="Disordered" evidence="2">
    <location>
        <begin position="380"/>
        <end position="404"/>
    </location>
</feature>
<dbReference type="SUPFAM" id="SSF47473">
    <property type="entry name" value="EF-hand"/>
    <property type="match status" value="1"/>
</dbReference>
<dbReference type="PANTHER" id="PTHR47500">
    <property type="entry name" value="EF-HAND CALCIUM-BINDING DOMAIN-CONTAINING PROTEIN"/>
    <property type="match status" value="1"/>
</dbReference>
<dbReference type="InterPro" id="IPR018247">
    <property type="entry name" value="EF_Hand_1_Ca_BS"/>
</dbReference>
<organism evidence="4 5">
    <name type="scientific">Tegillarca granosa</name>
    <name type="common">Malaysian cockle</name>
    <name type="synonym">Anadara granosa</name>
    <dbReference type="NCBI Taxonomy" id="220873"/>
    <lineage>
        <taxon>Eukaryota</taxon>
        <taxon>Metazoa</taxon>
        <taxon>Spiralia</taxon>
        <taxon>Lophotrochozoa</taxon>
        <taxon>Mollusca</taxon>
        <taxon>Bivalvia</taxon>
        <taxon>Autobranchia</taxon>
        <taxon>Pteriomorphia</taxon>
        <taxon>Arcoida</taxon>
        <taxon>Arcoidea</taxon>
        <taxon>Arcidae</taxon>
        <taxon>Tegillarca</taxon>
    </lineage>
</organism>
<accession>A0ABQ9ELX0</accession>
<dbReference type="Proteomes" id="UP001217089">
    <property type="component" value="Unassembled WGS sequence"/>
</dbReference>
<evidence type="ECO:0000313" key="5">
    <source>
        <dbReference type="Proteomes" id="UP001217089"/>
    </source>
</evidence>
<dbReference type="PROSITE" id="PS50222">
    <property type="entry name" value="EF_HAND_2"/>
    <property type="match status" value="1"/>
</dbReference>
<comment type="caution">
    <text evidence="4">The sequence shown here is derived from an EMBL/GenBank/DDBJ whole genome shotgun (WGS) entry which is preliminary data.</text>
</comment>
<feature type="non-terminal residue" evidence="4">
    <location>
        <position position="404"/>
    </location>
</feature>
<gene>
    <name evidence="4" type="ORF">KUTeg_016804</name>
</gene>
<dbReference type="Pfam" id="PF13499">
    <property type="entry name" value="EF-hand_7"/>
    <property type="match status" value="1"/>
</dbReference>
<evidence type="ECO:0000259" key="3">
    <source>
        <dbReference type="PROSITE" id="PS50222"/>
    </source>
</evidence>
<keyword evidence="1" id="KW-0106">Calcium</keyword>
<evidence type="ECO:0000256" key="2">
    <source>
        <dbReference type="SAM" id="MobiDB-lite"/>
    </source>
</evidence>
<dbReference type="PROSITE" id="PS00018">
    <property type="entry name" value="EF_HAND_1"/>
    <property type="match status" value="1"/>
</dbReference>
<dbReference type="CDD" id="cd00051">
    <property type="entry name" value="EFh"/>
    <property type="match status" value="1"/>
</dbReference>